<dbReference type="InterPro" id="IPR016187">
    <property type="entry name" value="CTDL_fold"/>
</dbReference>
<dbReference type="FunFam" id="2.10.25.10:FF:000006">
    <property type="entry name" value="Versican core protein-like isoform 1"/>
    <property type="match status" value="1"/>
</dbReference>
<dbReference type="PROSITE" id="PS50026">
    <property type="entry name" value="EGF_3"/>
    <property type="match status" value="1"/>
</dbReference>
<feature type="compositionally biased region" description="Low complexity" evidence="21">
    <location>
        <begin position="1019"/>
        <end position="1041"/>
    </location>
</feature>
<dbReference type="PROSITE" id="PS01187">
    <property type="entry name" value="EGF_CA"/>
    <property type="match status" value="1"/>
</dbReference>
<keyword evidence="14" id="KW-0325">Glycoprotein</keyword>
<dbReference type="SMART" id="SM00181">
    <property type="entry name" value="EGF"/>
    <property type="match status" value="1"/>
</dbReference>
<feature type="disulfide bond" evidence="20">
    <location>
        <begin position="568"/>
        <end position="589"/>
    </location>
</feature>
<dbReference type="FunFam" id="3.10.100.10:FF:000009">
    <property type="entry name" value="Aggrecan core protein"/>
    <property type="match status" value="1"/>
</dbReference>
<dbReference type="CDD" id="cd00033">
    <property type="entry name" value="CCP"/>
    <property type="match status" value="1"/>
</dbReference>
<dbReference type="FunFam" id="3.10.100.10:FF:000002">
    <property type="entry name" value="Hyaluronan proteoglycan link protein 1"/>
    <property type="match status" value="2"/>
</dbReference>
<feature type="disulfide bond" evidence="19">
    <location>
        <begin position="2027"/>
        <end position="2070"/>
    </location>
</feature>
<feature type="disulfide bond" evidence="19">
    <location>
        <begin position="2056"/>
        <end position="2083"/>
    </location>
</feature>
<evidence type="ECO:0000259" key="26">
    <source>
        <dbReference type="PROSITE" id="PS50923"/>
    </source>
</evidence>
<dbReference type="InterPro" id="IPR000436">
    <property type="entry name" value="Sushi_SCR_CCP_dom"/>
</dbReference>
<feature type="compositionally biased region" description="Gly residues" evidence="21">
    <location>
        <begin position="1002"/>
        <end position="1018"/>
    </location>
</feature>
<feature type="signal peptide" evidence="22">
    <location>
        <begin position="1"/>
        <end position="17"/>
    </location>
</feature>
<feature type="region of interest" description="Disordered" evidence="21">
    <location>
        <begin position="1314"/>
        <end position="1339"/>
    </location>
</feature>
<evidence type="ECO:0000256" key="13">
    <source>
        <dbReference type="ARBA" id="ARBA00023157"/>
    </source>
</evidence>
<feature type="region of interest" description="Disordered" evidence="21">
    <location>
        <begin position="2094"/>
        <end position="2114"/>
    </location>
</feature>
<dbReference type="InterPro" id="IPR050691">
    <property type="entry name" value="Hyaluronan_bind_Proteoglycan"/>
</dbReference>
<evidence type="ECO:0000256" key="7">
    <source>
        <dbReference type="ARBA" id="ARBA00022723"/>
    </source>
</evidence>
<comment type="subcellular location">
    <subcellularLocation>
        <location evidence="1">Secreted</location>
        <location evidence="1">Extracellular space</location>
        <location evidence="1">Extracellular matrix</location>
    </subcellularLocation>
</comment>
<dbReference type="FunFam" id="3.10.100.10:FF:000011">
    <property type="entry name" value="Aggrecan core protein"/>
    <property type="match status" value="1"/>
</dbReference>
<dbReference type="PANTHER" id="PTHR22804:SF42">
    <property type="entry name" value="AGGRECAN CORE PROTEIN"/>
    <property type="match status" value="1"/>
</dbReference>
<dbReference type="SMART" id="SM00179">
    <property type="entry name" value="EGF_CA"/>
    <property type="match status" value="1"/>
</dbReference>
<feature type="domain" description="EGF-like" evidence="23">
    <location>
        <begin position="1858"/>
        <end position="1894"/>
    </location>
</feature>
<keyword evidence="3" id="KW-0964">Secreted</keyword>
<dbReference type="InterPro" id="IPR035976">
    <property type="entry name" value="Sushi/SCR/CCP_sf"/>
</dbReference>
<dbReference type="PROSITE" id="PS00022">
    <property type="entry name" value="EGF_1"/>
    <property type="match status" value="1"/>
</dbReference>
<feature type="region of interest" description="Disordered" evidence="21">
    <location>
        <begin position="1745"/>
        <end position="1767"/>
    </location>
</feature>
<dbReference type="GO" id="GO:0005509">
    <property type="term" value="F:calcium ion binding"/>
    <property type="evidence" value="ECO:0007669"/>
    <property type="project" value="InterPro"/>
</dbReference>
<dbReference type="FunFam" id="2.10.70.10:FF:000003">
    <property type="entry name" value="Versican core protein"/>
    <property type="match status" value="1"/>
</dbReference>
<evidence type="ECO:0000256" key="1">
    <source>
        <dbReference type="ARBA" id="ARBA00004498"/>
    </source>
</evidence>
<feature type="domain" description="Link" evidence="27">
    <location>
        <begin position="149"/>
        <end position="244"/>
    </location>
</feature>
<dbReference type="PANTHER" id="PTHR22804">
    <property type="entry name" value="AGGRECAN/VERSICAN PROTEOGLYCAN"/>
    <property type="match status" value="1"/>
</dbReference>
<dbReference type="InterPro" id="IPR016186">
    <property type="entry name" value="C-type_lectin-like/link_sf"/>
</dbReference>
<dbReference type="Pfam" id="PF00008">
    <property type="entry name" value="EGF"/>
    <property type="match status" value="1"/>
</dbReference>
<feature type="domain" description="Link" evidence="27">
    <location>
        <begin position="250"/>
        <end position="346"/>
    </location>
</feature>
<keyword evidence="15" id="KW-0393">Immunoglobulin domain</keyword>
<feature type="domain" description="Link" evidence="27">
    <location>
        <begin position="623"/>
        <end position="719"/>
    </location>
</feature>
<dbReference type="GO" id="GO:0005540">
    <property type="term" value="F:hyaluronic acid binding"/>
    <property type="evidence" value="ECO:0007669"/>
    <property type="project" value="InterPro"/>
</dbReference>
<dbReference type="CDD" id="cd03517">
    <property type="entry name" value="Link_domain_CSPGs_modules_1_3"/>
    <property type="match status" value="2"/>
</dbReference>
<dbReference type="Pfam" id="PF00193">
    <property type="entry name" value="Xlink"/>
    <property type="match status" value="4"/>
</dbReference>
<feature type="region of interest" description="Disordered" evidence="21">
    <location>
        <begin position="1405"/>
        <end position="1427"/>
    </location>
</feature>
<keyword evidence="6 19" id="KW-0768">Sushi</keyword>
<keyword evidence="10" id="KW-0677">Repeat</keyword>
<feature type="disulfide bond" evidence="20">
    <location>
        <begin position="195"/>
        <end position="216"/>
    </location>
</feature>
<dbReference type="GO" id="GO:0072534">
    <property type="term" value="C:perineuronal net"/>
    <property type="evidence" value="ECO:0007669"/>
    <property type="project" value="TreeGrafter"/>
</dbReference>
<evidence type="ECO:0000256" key="4">
    <source>
        <dbReference type="ARBA" id="ARBA00022530"/>
    </source>
</evidence>
<evidence type="ECO:0000256" key="6">
    <source>
        <dbReference type="ARBA" id="ARBA00022659"/>
    </source>
</evidence>
<dbReference type="SMART" id="SM00445">
    <property type="entry name" value="LINK"/>
    <property type="match status" value="4"/>
</dbReference>
<keyword evidence="11" id="KW-0106">Calcium</keyword>
<evidence type="ECO:0000256" key="5">
    <source>
        <dbReference type="ARBA" id="ARBA00022536"/>
    </source>
</evidence>
<dbReference type="InterPro" id="IPR000538">
    <property type="entry name" value="Link_dom"/>
</dbReference>
<keyword evidence="13 18" id="KW-1015">Disulfide bond</keyword>
<dbReference type="InterPro" id="IPR001881">
    <property type="entry name" value="EGF-like_Ca-bd_dom"/>
</dbReference>
<evidence type="ECO:0000259" key="27">
    <source>
        <dbReference type="PROSITE" id="PS50963"/>
    </source>
</evidence>
<dbReference type="GO" id="GO:0007155">
    <property type="term" value="P:cell adhesion"/>
    <property type="evidence" value="ECO:0007669"/>
    <property type="project" value="InterPro"/>
</dbReference>
<evidence type="ECO:0000313" key="28">
    <source>
        <dbReference type="EMBL" id="KFW63169.1"/>
    </source>
</evidence>
<evidence type="ECO:0000313" key="29">
    <source>
        <dbReference type="Proteomes" id="UP000054081"/>
    </source>
</evidence>
<gene>
    <name evidence="28" type="ORF">AS28_04999</name>
</gene>
<dbReference type="Pfam" id="PF00059">
    <property type="entry name" value="Lectin_C"/>
    <property type="match status" value="1"/>
</dbReference>
<dbReference type="STRING" id="9238.A0A093QWU3"/>
<proteinExistence type="inferred from homology"/>
<evidence type="ECO:0000256" key="17">
    <source>
        <dbReference type="ARBA" id="ARBA00042947"/>
    </source>
</evidence>
<dbReference type="InterPro" id="IPR018097">
    <property type="entry name" value="EGF_Ca-bd_CS"/>
</dbReference>
<evidence type="ECO:0000259" key="23">
    <source>
        <dbReference type="PROSITE" id="PS50026"/>
    </source>
</evidence>
<dbReference type="InterPro" id="IPR018378">
    <property type="entry name" value="C-type_lectin_CS"/>
</dbReference>
<organism evidence="28 29">
    <name type="scientific">Pygoscelis adeliae</name>
    <name type="common">Adelie penguin</name>
    <dbReference type="NCBI Taxonomy" id="9238"/>
    <lineage>
        <taxon>Eukaryota</taxon>
        <taxon>Metazoa</taxon>
        <taxon>Chordata</taxon>
        <taxon>Craniata</taxon>
        <taxon>Vertebrata</taxon>
        <taxon>Euteleostomi</taxon>
        <taxon>Archelosauria</taxon>
        <taxon>Archosauria</taxon>
        <taxon>Dinosauria</taxon>
        <taxon>Saurischia</taxon>
        <taxon>Theropoda</taxon>
        <taxon>Coelurosauria</taxon>
        <taxon>Aves</taxon>
        <taxon>Neognathae</taxon>
        <taxon>Neoaves</taxon>
        <taxon>Aequornithes</taxon>
        <taxon>Sphenisciformes</taxon>
        <taxon>Spheniscidae</taxon>
        <taxon>Pygoscelis</taxon>
    </lineage>
</organism>
<evidence type="ECO:0000256" key="11">
    <source>
        <dbReference type="ARBA" id="ARBA00022837"/>
    </source>
</evidence>
<evidence type="ECO:0000259" key="25">
    <source>
        <dbReference type="PROSITE" id="PS50835"/>
    </source>
</evidence>
<comment type="caution">
    <text evidence="18">Lacks conserved residue(s) required for the propagation of feature annotation.</text>
</comment>
<dbReference type="InterPro" id="IPR003599">
    <property type="entry name" value="Ig_sub"/>
</dbReference>
<dbReference type="SMART" id="SM00032">
    <property type="entry name" value="CCP"/>
    <property type="match status" value="1"/>
</dbReference>
<evidence type="ECO:0000256" key="14">
    <source>
        <dbReference type="ARBA" id="ARBA00023180"/>
    </source>
</evidence>
<accession>A0A093QWU3</accession>
<evidence type="ECO:0000256" key="18">
    <source>
        <dbReference type="PROSITE-ProRule" id="PRU00076"/>
    </source>
</evidence>
<dbReference type="Gene3D" id="3.10.100.10">
    <property type="entry name" value="Mannose-Binding Protein A, subunit A"/>
    <property type="match status" value="5"/>
</dbReference>
<dbReference type="SUPFAM" id="SSF48726">
    <property type="entry name" value="Immunoglobulin"/>
    <property type="match status" value="1"/>
</dbReference>
<dbReference type="InterPro" id="IPR033987">
    <property type="entry name" value="CSPG_CTLD"/>
</dbReference>
<keyword evidence="8 22" id="KW-0732">Signal</keyword>
<dbReference type="GO" id="GO:0010001">
    <property type="term" value="P:glial cell differentiation"/>
    <property type="evidence" value="ECO:0007669"/>
    <property type="project" value="TreeGrafter"/>
</dbReference>
<feature type="domain" description="Link" evidence="27">
    <location>
        <begin position="522"/>
        <end position="617"/>
    </location>
</feature>
<dbReference type="InterPro" id="IPR000152">
    <property type="entry name" value="EGF-type_Asp/Asn_hydroxyl_site"/>
</dbReference>
<evidence type="ECO:0000256" key="21">
    <source>
        <dbReference type="SAM" id="MobiDB-lite"/>
    </source>
</evidence>
<dbReference type="Pfam" id="PF00084">
    <property type="entry name" value="Sushi"/>
    <property type="match status" value="1"/>
</dbReference>
<feature type="compositionally biased region" description="Low complexity" evidence="21">
    <location>
        <begin position="1407"/>
        <end position="1427"/>
    </location>
</feature>
<keyword evidence="7" id="KW-0479">Metal-binding</keyword>
<dbReference type="PROSITE" id="PS50963">
    <property type="entry name" value="LINK_2"/>
    <property type="match status" value="4"/>
</dbReference>
<dbReference type="Pfam" id="PF07686">
    <property type="entry name" value="V-set"/>
    <property type="match status" value="1"/>
</dbReference>
<protein>
    <recommendedName>
        <fullName evidence="16">Aggrecan core protein</fullName>
    </recommendedName>
    <alternativeName>
        <fullName evidence="17">Cartilage-specific proteoglycan core protein</fullName>
    </alternativeName>
</protein>
<dbReference type="InterPro" id="IPR036179">
    <property type="entry name" value="Ig-like_dom_sf"/>
</dbReference>
<feature type="region of interest" description="Disordered" evidence="21">
    <location>
        <begin position="1790"/>
        <end position="1821"/>
    </location>
</feature>
<feature type="domain" description="Sushi" evidence="26">
    <location>
        <begin position="2025"/>
        <end position="2085"/>
    </location>
</feature>
<evidence type="ECO:0000256" key="3">
    <source>
        <dbReference type="ARBA" id="ARBA00022525"/>
    </source>
</evidence>
<dbReference type="PROSITE" id="PS00010">
    <property type="entry name" value="ASX_HYDROXYL"/>
    <property type="match status" value="1"/>
</dbReference>
<dbReference type="GO" id="GO:0005615">
    <property type="term" value="C:extracellular space"/>
    <property type="evidence" value="ECO:0007669"/>
    <property type="project" value="TreeGrafter"/>
</dbReference>
<dbReference type="GO" id="GO:0045202">
    <property type="term" value="C:synapse"/>
    <property type="evidence" value="ECO:0007669"/>
    <property type="project" value="TreeGrafter"/>
</dbReference>
<feature type="compositionally biased region" description="Low complexity" evidence="21">
    <location>
        <begin position="1315"/>
        <end position="1331"/>
    </location>
</feature>
<sequence>MTTLLLVFVCLRVITTAISVELSDSSDGLEVKIPEQSPLRVVLGSSLNIPCYFNIPEEQDTSALLTPRIKWSKLSNGTEVVLLVATGGKIRLNTEYREAISLPNYPAIPTDATLEIKALRSNHTGIYRCEVMYGIEDRQDTIEILVKGIVFHYRAISTRYTLNFEKAKQACIQNSAVIATPEQLQAAYEDGYEQCDAGWLADQTVRYPIHWPRERCYGDKDEFPGVRTYGVREPDETYDVYCYAEQMQGKVFYATDPEKFTFQEAFDKCRSLGARLATTGELYLAWKDGMDMCSAGWLADRSVRYPISRARPNCGGNLVGVRTVYLYVNQTGYPHPHSRYDAICYSGDDVETLVPGQFIDETGSELGSAFTVQTVTQTEVELPLPRNATEEEARGSIATLEPIEITPTATELYEGFTVLPDLFATSVTVETAAPEEENVTRGDVTGVWAVPEEVTTIALGTAITTETAEVSSVEEAMGVTATPGLEHWSLHCCWEDPFWPHISVEGGSCICCLTTASLPPGVVFHYRAATSRYAFSFVQAQQACLENNAVIATPEQLQAAYEAGFDQCDAGWLRDQTVRYPIVNPRSNCLGDKESSPGVRSYGMRPASETYDVYCYIDRLKGEVFFATQPEQFTFPEAQQYCESQNATLASVGQLHAAWKQGLDRCYAGWLADGSLRYPIVSPRPACGGDAPGVRTVYELYNQTGFPDPLSRHHAFCFRALPPAEEEGVTSFFEEDVLATQVIPGVEEVPSGEEATMETEFATQAENQTAWGTEVFPTDVSLLSVSPSAFPPATIIPEETSTNASVSEVSGEVTESGEHQVSGESSASGWVSGVPDTSGELTSGVFELSGEHSGTGESGLPSVDLHTSGFLPGESGLPSGDLSGVPSGVVDISGLPSAEEDVSVSTSRIPEVSGMPSGVESSGLPSGFSGEVSGTELVSGVSSAEESGLASGFPTVSLVDTTLVEVVTTAPERREEGKGSIGVSGEGDLSGFPSAEWDTSGGTQGGEPSGGPELGGEPSGVPELSGEPSGGPELSGLPSGLDVSGELSGTHEISGLVDLSGLTSGIDGSGEASGITFVDASLEEVTTTPSITEAEAKEILEISGLPSGGEQSSGMVSGSLDISGEPSGHVDFGGSVSGVLEMSGYPSGTIDSSGEVSGVDVTSGLLSGEESGLTSGFPTVSLVDTTLVEVVTQTSVAQEVGEGPSGMIEISGFPSGDRGLSGEGSGAVETSGFPSGTGDFSGEPSRIPYISGDISGATDLSGQSSAVTDISGEASGLPEVTLVTSDLVKVVTRPTVSQELGGETAVTFPYGFGPSGEASSSGELSGETSALPESGRETSTAYEISGETSAFPETSVETSTIHEISGETSAFPEFSIETSTIQEISGETSAFPEIIIKTSTIQEVSGETSAFPESSTETSTSQEISGETSAFPEIRIETSTIQDISGETSAFPEIRIETFTSQEARGETSGYPEISIETSTVHETSGETSAFPEISIETSTVHEIIREISGESSAFPEIRIETSTNQEARGETSAYPEISIETSTVHETSGEASAFPDISIETSTVHEISGETSAFPEISIETPTVHEISGETSAFPKISIETSTVHEISGETSAFPEIRIETSASQEARGETSALPEISIETSTVHEFSGETSAFPEISIETPRSQEARGETSAFPEINIETSTVQELSGETSAFPEIRIETSTSQEAQGETSAFPEISIETSTVHETSGEASALPAANIETAATSLASGEPSGAPEEKEIPDTTSGAVTHSIAGVSGETSVPDVVISTSAPDVEPTQGPRNPEEAQLEIEPSPPAVSGQKTETDVVLNNPHLLATAAAALPQVPQEAIDTLGPTTEDTDECHSSPCLNGATCVDGIDSFKCLCLPSYGGDLCEIDLENCEEGWTKFQGHCYRHFEERETWMDAETRCRQHQAHLSSIITPEEQQFVNSHAQDYQWIGLSDRAVENDFRWSDGHSLQFENWRAHQPDNFFAAGEDCVVMIWHEQGEWNDVPCNYHLPFTCKKGTVVCGDPPVVENARTFGRKKDRYEINSMVRYQCNQGYIQRHVPTIRCQPNGQWEEPRISCINPSNYQRRLYKRSPRSRSRPSGRAVHRPTH</sequence>
<dbReference type="GO" id="GO:0002052">
    <property type="term" value="P:positive regulation of neuroblast proliferation"/>
    <property type="evidence" value="ECO:0007669"/>
    <property type="project" value="TreeGrafter"/>
</dbReference>
<dbReference type="GO" id="GO:0001501">
    <property type="term" value="P:skeletal system development"/>
    <property type="evidence" value="ECO:0007669"/>
    <property type="project" value="TreeGrafter"/>
</dbReference>
<name>A0A093QWU3_PYGAD</name>
<evidence type="ECO:0000256" key="2">
    <source>
        <dbReference type="ARBA" id="ARBA00006838"/>
    </source>
</evidence>
<feature type="disulfide bond" evidence="20">
    <location>
        <begin position="666"/>
        <end position="687"/>
    </location>
</feature>
<dbReference type="PROSITE" id="PS50923">
    <property type="entry name" value="SUSHI"/>
    <property type="match status" value="1"/>
</dbReference>
<dbReference type="FunFam" id="3.10.100.10:FF:000003">
    <property type="entry name" value="Versican core protein"/>
    <property type="match status" value="1"/>
</dbReference>
<dbReference type="InterPro" id="IPR013106">
    <property type="entry name" value="Ig_V-set"/>
</dbReference>
<dbReference type="CDD" id="cd03588">
    <property type="entry name" value="CLECT_CSPGs"/>
    <property type="match status" value="1"/>
</dbReference>
<dbReference type="InterPro" id="IPR001304">
    <property type="entry name" value="C-type_lectin-like"/>
</dbReference>
<feature type="region of interest" description="Disordered" evidence="21">
    <location>
        <begin position="901"/>
        <end position="925"/>
    </location>
</feature>
<dbReference type="PRINTS" id="PR01265">
    <property type="entry name" value="LINKMODULE"/>
</dbReference>
<dbReference type="GO" id="GO:0007417">
    <property type="term" value="P:central nervous system development"/>
    <property type="evidence" value="ECO:0007669"/>
    <property type="project" value="TreeGrafter"/>
</dbReference>
<dbReference type="EMBL" id="KL224733">
    <property type="protein sequence ID" value="KFW63169.1"/>
    <property type="molecule type" value="Genomic_DNA"/>
</dbReference>
<evidence type="ECO:0000256" key="15">
    <source>
        <dbReference type="ARBA" id="ARBA00023319"/>
    </source>
</evidence>
<feature type="region of interest" description="Disordered" evidence="21">
    <location>
        <begin position="800"/>
        <end position="834"/>
    </location>
</feature>
<dbReference type="Gene3D" id="2.10.70.10">
    <property type="entry name" value="Complement Module, domain 1"/>
    <property type="match status" value="1"/>
</dbReference>
<dbReference type="FunFam" id="2.60.40.10:FF:001192">
    <property type="entry name" value="Aggrecan core protein"/>
    <property type="match status" value="1"/>
</dbReference>
<dbReference type="Gene3D" id="2.60.40.10">
    <property type="entry name" value="Immunoglobulins"/>
    <property type="match status" value="1"/>
</dbReference>
<dbReference type="PROSITE" id="PS01241">
    <property type="entry name" value="LINK_1"/>
    <property type="match status" value="3"/>
</dbReference>
<feature type="disulfide bond" evidence="20">
    <location>
        <begin position="293"/>
        <end position="314"/>
    </location>
</feature>
<keyword evidence="9" id="KW-0430">Lectin</keyword>
<dbReference type="PROSITE" id="PS50835">
    <property type="entry name" value="IG_LIKE"/>
    <property type="match status" value="1"/>
</dbReference>
<keyword evidence="5 18" id="KW-0245">EGF-like domain</keyword>
<evidence type="ECO:0000256" key="16">
    <source>
        <dbReference type="ARBA" id="ARBA00039399"/>
    </source>
</evidence>
<dbReference type="SUPFAM" id="SSF57535">
    <property type="entry name" value="Complement control module/SCR domain"/>
    <property type="match status" value="1"/>
</dbReference>
<evidence type="ECO:0000256" key="20">
    <source>
        <dbReference type="PROSITE-ProRule" id="PRU00323"/>
    </source>
</evidence>
<dbReference type="InterPro" id="IPR000742">
    <property type="entry name" value="EGF"/>
</dbReference>
<feature type="domain" description="Ig-like" evidence="25">
    <location>
        <begin position="34"/>
        <end position="143"/>
    </location>
</feature>
<dbReference type="Proteomes" id="UP000054081">
    <property type="component" value="Unassembled WGS sequence"/>
</dbReference>
<keyword evidence="12" id="KW-0654">Proteoglycan</keyword>
<feature type="region of interest" description="Disordered" evidence="21">
    <location>
        <begin position="1217"/>
        <end position="1246"/>
    </location>
</feature>
<feature type="chain" id="PRO_5001886841" description="Aggrecan core protein" evidence="22">
    <location>
        <begin position="18"/>
        <end position="2114"/>
    </location>
</feature>
<comment type="similarity">
    <text evidence="2">Belongs to the aggrecan/versican proteoglycan family.</text>
</comment>
<keyword evidence="4" id="KW-0272">Extracellular matrix</keyword>
<dbReference type="GO" id="GO:0030246">
    <property type="term" value="F:carbohydrate binding"/>
    <property type="evidence" value="ECO:0007669"/>
    <property type="project" value="UniProtKB-KW"/>
</dbReference>
<evidence type="ECO:0000256" key="10">
    <source>
        <dbReference type="ARBA" id="ARBA00022737"/>
    </source>
</evidence>
<evidence type="ECO:0000256" key="22">
    <source>
        <dbReference type="SAM" id="SignalP"/>
    </source>
</evidence>
<feature type="compositionally biased region" description="Low complexity" evidence="21">
    <location>
        <begin position="805"/>
        <end position="814"/>
    </location>
</feature>
<evidence type="ECO:0000256" key="9">
    <source>
        <dbReference type="ARBA" id="ARBA00022734"/>
    </source>
</evidence>
<evidence type="ECO:0000256" key="12">
    <source>
        <dbReference type="ARBA" id="ARBA00022974"/>
    </source>
</evidence>
<reference evidence="28 29" key="1">
    <citation type="submission" date="2014-04" db="EMBL/GenBank/DDBJ databases">
        <title>Genome evolution of avian class.</title>
        <authorList>
            <person name="Zhang G."/>
            <person name="Li C."/>
        </authorList>
    </citation>
    <scope>NUCLEOTIDE SEQUENCE [LARGE SCALE GENOMIC DNA]</scope>
    <source>
        <strain evidence="28">BGI_AS28</strain>
    </source>
</reference>
<dbReference type="PROSITE" id="PS00615">
    <property type="entry name" value="C_TYPE_LECTIN_1"/>
    <property type="match status" value="1"/>
</dbReference>
<dbReference type="InterPro" id="IPR007110">
    <property type="entry name" value="Ig-like_dom"/>
</dbReference>
<dbReference type="CDD" id="cd00054">
    <property type="entry name" value="EGF_CA"/>
    <property type="match status" value="1"/>
</dbReference>
<keyword evidence="29" id="KW-1185">Reference proteome</keyword>
<dbReference type="SUPFAM" id="SSF56436">
    <property type="entry name" value="C-type lectin-like"/>
    <property type="match status" value="5"/>
</dbReference>
<evidence type="ECO:0000259" key="24">
    <source>
        <dbReference type="PROSITE" id="PS50041"/>
    </source>
</evidence>
<dbReference type="CDD" id="cd03520">
    <property type="entry name" value="Link_domain_CSPGs_modules_2_4"/>
    <property type="match status" value="2"/>
</dbReference>
<feature type="region of interest" description="Disordered" evidence="21">
    <location>
        <begin position="967"/>
        <end position="1048"/>
    </location>
</feature>
<feature type="domain" description="C-type lectin" evidence="24">
    <location>
        <begin position="1907"/>
        <end position="2021"/>
    </location>
</feature>
<dbReference type="PROSITE" id="PS50041">
    <property type="entry name" value="C_TYPE_LECTIN_2"/>
    <property type="match status" value="1"/>
</dbReference>
<dbReference type="InterPro" id="IPR013783">
    <property type="entry name" value="Ig-like_fold"/>
</dbReference>
<feature type="disulfide bond" evidence="18">
    <location>
        <begin position="1884"/>
        <end position="1893"/>
    </location>
</feature>
<dbReference type="SMART" id="SM00034">
    <property type="entry name" value="CLECT"/>
    <property type="match status" value="1"/>
</dbReference>
<dbReference type="SMART" id="SM00409">
    <property type="entry name" value="IG"/>
    <property type="match status" value="1"/>
</dbReference>
<evidence type="ECO:0000256" key="19">
    <source>
        <dbReference type="PROSITE-ProRule" id="PRU00302"/>
    </source>
</evidence>
<dbReference type="Gene3D" id="2.10.25.10">
    <property type="entry name" value="Laminin"/>
    <property type="match status" value="1"/>
</dbReference>
<evidence type="ECO:0000256" key="8">
    <source>
        <dbReference type="ARBA" id="ARBA00022729"/>
    </source>
</evidence>